<name>A0A1F8EES8_9BACT</name>
<gene>
    <name evidence="1" type="ORF">A2736_01400</name>
</gene>
<reference evidence="1 2" key="1">
    <citation type="journal article" date="2016" name="Nat. Commun.">
        <title>Thousands of microbial genomes shed light on interconnected biogeochemical processes in an aquifer system.</title>
        <authorList>
            <person name="Anantharaman K."/>
            <person name="Brown C.T."/>
            <person name="Hug L.A."/>
            <person name="Sharon I."/>
            <person name="Castelle C.J."/>
            <person name="Probst A.J."/>
            <person name="Thomas B.C."/>
            <person name="Singh A."/>
            <person name="Wilkins M.J."/>
            <person name="Karaoz U."/>
            <person name="Brodie E.L."/>
            <person name="Williams K.H."/>
            <person name="Hubbard S.S."/>
            <person name="Banfield J.F."/>
        </authorList>
    </citation>
    <scope>NUCLEOTIDE SEQUENCE [LARGE SCALE GENOMIC DNA]</scope>
</reference>
<dbReference type="Proteomes" id="UP000177503">
    <property type="component" value="Unassembled WGS sequence"/>
</dbReference>
<protein>
    <submittedName>
        <fullName evidence="1">Uncharacterized protein</fullName>
    </submittedName>
</protein>
<comment type="caution">
    <text evidence="1">The sequence shown here is derived from an EMBL/GenBank/DDBJ whole genome shotgun (WGS) entry which is preliminary data.</text>
</comment>
<accession>A0A1F8EES8</accession>
<evidence type="ECO:0000313" key="2">
    <source>
        <dbReference type="Proteomes" id="UP000177503"/>
    </source>
</evidence>
<evidence type="ECO:0000313" key="1">
    <source>
        <dbReference type="EMBL" id="OGM99320.1"/>
    </source>
</evidence>
<dbReference type="AlphaFoldDB" id="A0A1F8EES8"/>
<organism evidence="1 2">
    <name type="scientific">Candidatus Yanofskybacteria bacterium RIFCSPHIGHO2_01_FULL_41_27</name>
    <dbReference type="NCBI Taxonomy" id="1802662"/>
    <lineage>
        <taxon>Bacteria</taxon>
        <taxon>Candidatus Yanofskyibacteriota</taxon>
    </lineage>
</organism>
<proteinExistence type="predicted"/>
<sequence>MSILFYDHLVDKTEVLLFIDHLQEPENHKGKLRQLVDDIIHQGLIEYILQKLHPHQHHTFLTRLEAAPYDPELLSYLKDHISLEFEQDLEKEAAKLISIIKKDLSTPL</sequence>
<dbReference type="EMBL" id="MGJC01000033">
    <property type="protein sequence ID" value="OGM99320.1"/>
    <property type="molecule type" value="Genomic_DNA"/>
</dbReference>